<keyword evidence="4" id="KW-1185">Reference proteome</keyword>
<evidence type="ECO:0000313" key="3">
    <source>
        <dbReference type="EMBL" id="GFR81662.1"/>
    </source>
</evidence>
<feature type="transmembrane region" description="Helical" evidence="2">
    <location>
        <begin position="154"/>
        <end position="176"/>
    </location>
</feature>
<dbReference type="Proteomes" id="UP000762676">
    <property type="component" value="Unassembled WGS sequence"/>
</dbReference>
<evidence type="ECO:0000313" key="4">
    <source>
        <dbReference type="Proteomes" id="UP000762676"/>
    </source>
</evidence>
<comment type="caution">
    <text evidence="3">The sequence shown here is derived from an EMBL/GenBank/DDBJ whole genome shotgun (WGS) entry which is preliminary data.</text>
</comment>
<sequence length="182" mass="20465">MGRPGCRLIIHKHINIQPKPLTETVTNFKRPGILTPAKRRAVKLFESVDETPSFTNTYSDTGRDTATTEDGGQPPTTAEFSSIVEEKMLKLWSETKEACPLDRNSRKINVLMFTETMYEARDDPLISIKLPGELRMSSGARPIHKLYSQGRQQLQISILAACFLSISVFCFTHSFLLSSQES</sequence>
<name>A0AAV4G8A7_9GAST</name>
<keyword evidence="2" id="KW-1133">Transmembrane helix</keyword>
<proteinExistence type="predicted"/>
<dbReference type="EMBL" id="BMAT01011896">
    <property type="protein sequence ID" value="GFR81662.1"/>
    <property type="molecule type" value="Genomic_DNA"/>
</dbReference>
<evidence type="ECO:0000256" key="1">
    <source>
        <dbReference type="SAM" id="MobiDB-lite"/>
    </source>
</evidence>
<keyword evidence="2" id="KW-0472">Membrane</keyword>
<protein>
    <submittedName>
        <fullName evidence="3">Uncharacterized protein</fullName>
    </submittedName>
</protein>
<accession>A0AAV4G8A7</accession>
<reference evidence="3 4" key="1">
    <citation type="journal article" date="2021" name="Elife">
        <title>Chloroplast acquisition without the gene transfer in kleptoplastic sea slugs, Plakobranchus ocellatus.</title>
        <authorList>
            <person name="Maeda T."/>
            <person name="Takahashi S."/>
            <person name="Yoshida T."/>
            <person name="Shimamura S."/>
            <person name="Takaki Y."/>
            <person name="Nagai Y."/>
            <person name="Toyoda A."/>
            <person name="Suzuki Y."/>
            <person name="Arimoto A."/>
            <person name="Ishii H."/>
            <person name="Satoh N."/>
            <person name="Nishiyama T."/>
            <person name="Hasebe M."/>
            <person name="Maruyama T."/>
            <person name="Minagawa J."/>
            <person name="Obokata J."/>
            <person name="Shigenobu S."/>
        </authorList>
    </citation>
    <scope>NUCLEOTIDE SEQUENCE [LARGE SCALE GENOMIC DNA]</scope>
</reference>
<organism evidence="3 4">
    <name type="scientific">Elysia marginata</name>
    <dbReference type="NCBI Taxonomy" id="1093978"/>
    <lineage>
        <taxon>Eukaryota</taxon>
        <taxon>Metazoa</taxon>
        <taxon>Spiralia</taxon>
        <taxon>Lophotrochozoa</taxon>
        <taxon>Mollusca</taxon>
        <taxon>Gastropoda</taxon>
        <taxon>Heterobranchia</taxon>
        <taxon>Euthyneura</taxon>
        <taxon>Panpulmonata</taxon>
        <taxon>Sacoglossa</taxon>
        <taxon>Placobranchoidea</taxon>
        <taxon>Plakobranchidae</taxon>
        <taxon>Elysia</taxon>
    </lineage>
</organism>
<evidence type="ECO:0000256" key="2">
    <source>
        <dbReference type="SAM" id="Phobius"/>
    </source>
</evidence>
<keyword evidence="2" id="KW-0812">Transmembrane</keyword>
<dbReference type="AlphaFoldDB" id="A0AAV4G8A7"/>
<feature type="region of interest" description="Disordered" evidence="1">
    <location>
        <begin position="53"/>
        <end position="77"/>
    </location>
</feature>
<gene>
    <name evidence="3" type="ORF">ElyMa_005931400</name>
</gene>